<dbReference type="EMBL" id="CACRTC010000045">
    <property type="protein sequence ID" value="VYT46294.1"/>
    <property type="molecule type" value="Genomic_DNA"/>
</dbReference>
<dbReference type="RefSeq" id="WP_032934778.1">
    <property type="nucleotide sequence ID" value="NZ_CACRTC010000045.1"/>
</dbReference>
<evidence type="ECO:0000313" key="2">
    <source>
        <dbReference type="EMBL" id="VYT46294.1"/>
    </source>
</evidence>
<evidence type="ECO:0000256" key="1">
    <source>
        <dbReference type="SAM" id="Phobius"/>
    </source>
</evidence>
<keyword evidence="1" id="KW-1133">Transmembrane helix</keyword>
<feature type="transmembrane region" description="Helical" evidence="1">
    <location>
        <begin position="48"/>
        <end position="66"/>
    </location>
</feature>
<keyword evidence="1" id="KW-0472">Membrane</keyword>
<sequence length="72" mass="8312">MVEVAIGWNTGKEQLGRMPICAIKLIVTNLQQMGHMFNWTLLMTTDGISYHFAIDVTANLVSILWLKDRWYL</sequence>
<name>A0A6N2WWN2_BACUN</name>
<reference evidence="2" key="1">
    <citation type="submission" date="2019-11" db="EMBL/GenBank/DDBJ databases">
        <authorList>
            <person name="Feng L."/>
        </authorList>
    </citation>
    <scope>NUCLEOTIDE SEQUENCE</scope>
    <source>
        <strain evidence="2">BuniformisLFYP32</strain>
    </source>
</reference>
<protein>
    <submittedName>
        <fullName evidence="2">Uncharacterized protein</fullName>
    </submittedName>
</protein>
<keyword evidence="1" id="KW-0812">Transmembrane</keyword>
<proteinExistence type="predicted"/>
<accession>A0A6N2WWN2</accession>
<organism evidence="2">
    <name type="scientific">Bacteroides uniformis</name>
    <dbReference type="NCBI Taxonomy" id="820"/>
    <lineage>
        <taxon>Bacteria</taxon>
        <taxon>Pseudomonadati</taxon>
        <taxon>Bacteroidota</taxon>
        <taxon>Bacteroidia</taxon>
        <taxon>Bacteroidales</taxon>
        <taxon>Bacteroidaceae</taxon>
        <taxon>Bacteroides</taxon>
    </lineage>
</organism>
<gene>
    <name evidence="2" type="ORF">BULFYP32_00159</name>
</gene>
<dbReference type="AlphaFoldDB" id="A0A6N2WWN2"/>